<feature type="signal peptide" evidence="1">
    <location>
        <begin position="1"/>
        <end position="19"/>
    </location>
</feature>
<evidence type="ECO:0000256" key="1">
    <source>
        <dbReference type="SAM" id="SignalP"/>
    </source>
</evidence>
<organism evidence="2 3">
    <name type="scientific">Flavobacterium magnum</name>
    <dbReference type="NCBI Taxonomy" id="2162713"/>
    <lineage>
        <taxon>Bacteria</taxon>
        <taxon>Pseudomonadati</taxon>
        <taxon>Bacteroidota</taxon>
        <taxon>Flavobacteriia</taxon>
        <taxon>Flavobacteriales</taxon>
        <taxon>Flavobacteriaceae</taxon>
        <taxon>Flavobacterium</taxon>
    </lineage>
</organism>
<accession>A0A2S0RH74</accession>
<dbReference type="Proteomes" id="UP000244193">
    <property type="component" value="Chromosome"/>
</dbReference>
<dbReference type="OrthoDB" id="880445at2"/>
<name>A0A2S0RH74_9FLAO</name>
<protein>
    <submittedName>
        <fullName evidence="2">Uncharacterized protein</fullName>
    </submittedName>
</protein>
<proteinExistence type="predicted"/>
<dbReference type="AlphaFoldDB" id="A0A2S0RH74"/>
<reference evidence="2 3" key="1">
    <citation type="submission" date="2018-04" db="EMBL/GenBank/DDBJ databases">
        <title>Genome sequencing of Flavobacterium sp. HYN0048.</title>
        <authorList>
            <person name="Yi H."/>
            <person name="Baek C."/>
        </authorList>
    </citation>
    <scope>NUCLEOTIDE SEQUENCE [LARGE SCALE GENOMIC DNA]</scope>
    <source>
        <strain evidence="2 3">HYN0048</strain>
    </source>
</reference>
<dbReference type="EMBL" id="CP028811">
    <property type="protein sequence ID" value="AWA30965.1"/>
    <property type="molecule type" value="Genomic_DNA"/>
</dbReference>
<dbReference type="KEGG" id="fmg:HYN48_13245"/>
<evidence type="ECO:0000313" key="3">
    <source>
        <dbReference type="Proteomes" id="UP000244193"/>
    </source>
</evidence>
<gene>
    <name evidence="2" type="ORF">HYN48_13245</name>
</gene>
<feature type="chain" id="PRO_5015564863" evidence="1">
    <location>
        <begin position="20"/>
        <end position="124"/>
    </location>
</feature>
<sequence length="124" mass="13944">MNKLTIMLFFILLTQMNFAQPGSLITKNISTESQITVKQIGNRGLLKNGNVYFVEDDLQTISGYNKNKKIWQVNIIKILGKPKAGRSAIHYIKLSDKSLHITYGKHNFAVLNIENGEIISHGAE</sequence>
<keyword evidence="3" id="KW-1185">Reference proteome</keyword>
<dbReference type="RefSeq" id="WP_108372472.1">
    <property type="nucleotide sequence ID" value="NZ_CP028811.1"/>
</dbReference>
<keyword evidence="1" id="KW-0732">Signal</keyword>
<evidence type="ECO:0000313" key="2">
    <source>
        <dbReference type="EMBL" id="AWA30965.1"/>
    </source>
</evidence>